<keyword evidence="2" id="KW-1185">Reference proteome</keyword>
<dbReference type="AlphaFoldDB" id="A0AAV1SR05"/>
<dbReference type="Proteomes" id="UP001314170">
    <property type="component" value="Unassembled WGS sequence"/>
</dbReference>
<reference evidence="1 2" key="1">
    <citation type="submission" date="2024-01" db="EMBL/GenBank/DDBJ databases">
        <authorList>
            <person name="Waweru B."/>
        </authorList>
    </citation>
    <scope>NUCLEOTIDE SEQUENCE [LARGE SCALE GENOMIC DNA]</scope>
</reference>
<proteinExistence type="predicted"/>
<evidence type="ECO:0000313" key="2">
    <source>
        <dbReference type="Proteomes" id="UP001314170"/>
    </source>
</evidence>
<gene>
    <name evidence="1" type="ORF">DCAF_LOCUS25818</name>
</gene>
<accession>A0AAV1SR05</accession>
<comment type="caution">
    <text evidence="1">The sequence shown here is derived from an EMBL/GenBank/DDBJ whole genome shotgun (WGS) entry which is preliminary data.</text>
</comment>
<organism evidence="1 2">
    <name type="scientific">Dovyalis caffra</name>
    <dbReference type="NCBI Taxonomy" id="77055"/>
    <lineage>
        <taxon>Eukaryota</taxon>
        <taxon>Viridiplantae</taxon>
        <taxon>Streptophyta</taxon>
        <taxon>Embryophyta</taxon>
        <taxon>Tracheophyta</taxon>
        <taxon>Spermatophyta</taxon>
        <taxon>Magnoliopsida</taxon>
        <taxon>eudicotyledons</taxon>
        <taxon>Gunneridae</taxon>
        <taxon>Pentapetalae</taxon>
        <taxon>rosids</taxon>
        <taxon>fabids</taxon>
        <taxon>Malpighiales</taxon>
        <taxon>Salicaceae</taxon>
        <taxon>Flacourtieae</taxon>
        <taxon>Dovyalis</taxon>
    </lineage>
</organism>
<feature type="non-terminal residue" evidence="1">
    <location>
        <position position="94"/>
    </location>
</feature>
<feature type="non-terminal residue" evidence="1">
    <location>
        <position position="1"/>
    </location>
</feature>
<name>A0AAV1SR05_9ROSI</name>
<evidence type="ECO:0000313" key="1">
    <source>
        <dbReference type="EMBL" id="CAK7355558.1"/>
    </source>
</evidence>
<protein>
    <submittedName>
        <fullName evidence="1">Uncharacterized protein</fullName>
    </submittedName>
</protein>
<sequence>ISLPQVFLKTFWRYASKKRTKNDYGLYERVGAYMVKTYEYEMRAWLKLMSLRLMRNSEKTTLLNIYKSNYLRNKGLCIHKHGYKGDIIKTLIYV</sequence>
<dbReference type="EMBL" id="CAWUPB010001195">
    <property type="protein sequence ID" value="CAK7355558.1"/>
    <property type="molecule type" value="Genomic_DNA"/>
</dbReference>